<keyword evidence="2" id="KW-1185">Reference proteome</keyword>
<reference evidence="2" key="1">
    <citation type="journal article" date="2010" name="Nat. Biotechnol.">
        <title>Draft genome sequence of the oilseed species Ricinus communis.</title>
        <authorList>
            <person name="Chan A.P."/>
            <person name="Crabtree J."/>
            <person name="Zhao Q."/>
            <person name="Lorenzi H."/>
            <person name="Orvis J."/>
            <person name="Puiu D."/>
            <person name="Melake-Berhan A."/>
            <person name="Jones K.M."/>
            <person name="Redman J."/>
            <person name="Chen G."/>
            <person name="Cahoon E.B."/>
            <person name="Gedil M."/>
            <person name="Stanke M."/>
            <person name="Haas B.J."/>
            <person name="Wortman J.R."/>
            <person name="Fraser-Liggett C.M."/>
            <person name="Ravel J."/>
            <person name="Rabinowicz P.D."/>
        </authorList>
    </citation>
    <scope>NUCLEOTIDE SEQUENCE [LARGE SCALE GENOMIC DNA]</scope>
    <source>
        <strain evidence="2">cv. Hale</strain>
    </source>
</reference>
<evidence type="ECO:0000313" key="1">
    <source>
        <dbReference type="EMBL" id="EEF35629.1"/>
    </source>
</evidence>
<sequence length="128" mass="15038">MGIRLEHSDKYQLLRTIKGKIVVMMHLSQLFEIFERACNQLAAFLKLERSEGSEKQVCEEVAWIMKEAGFTVKHEDLDLSQYEVDMVRDFRYRSKYTQEELLERCKNGKNVADMRLSVDLLSFLTSIP</sequence>
<dbReference type="Proteomes" id="UP000008311">
    <property type="component" value="Unassembled WGS sequence"/>
</dbReference>
<dbReference type="AlphaFoldDB" id="B9SL46"/>
<evidence type="ECO:0000313" key="2">
    <source>
        <dbReference type="Proteomes" id="UP000008311"/>
    </source>
</evidence>
<name>B9SL46_RICCO</name>
<gene>
    <name evidence="1" type="ORF">RCOM_0088510</name>
</gene>
<dbReference type="EMBL" id="EQ974011">
    <property type="protein sequence ID" value="EEF35629.1"/>
    <property type="molecule type" value="Genomic_DNA"/>
</dbReference>
<protein>
    <submittedName>
        <fullName evidence="1">Uncharacterized protein</fullName>
    </submittedName>
</protein>
<organism evidence="1 2">
    <name type="scientific">Ricinus communis</name>
    <name type="common">Castor bean</name>
    <dbReference type="NCBI Taxonomy" id="3988"/>
    <lineage>
        <taxon>Eukaryota</taxon>
        <taxon>Viridiplantae</taxon>
        <taxon>Streptophyta</taxon>
        <taxon>Embryophyta</taxon>
        <taxon>Tracheophyta</taxon>
        <taxon>Spermatophyta</taxon>
        <taxon>Magnoliopsida</taxon>
        <taxon>eudicotyledons</taxon>
        <taxon>Gunneridae</taxon>
        <taxon>Pentapetalae</taxon>
        <taxon>rosids</taxon>
        <taxon>fabids</taxon>
        <taxon>Malpighiales</taxon>
        <taxon>Euphorbiaceae</taxon>
        <taxon>Acalyphoideae</taxon>
        <taxon>Acalypheae</taxon>
        <taxon>Ricinus</taxon>
    </lineage>
</organism>
<dbReference type="InParanoid" id="B9SL46"/>
<accession>B9SL46</accession>
<proteinExistence type="predicted"/>